<comment type="caution">
    <text evidence="1">The sequence shown here is derived from an EMBL/GenBank/DDBJ whole genome shotgun (WGS) entry which is preliminary data.</text>
</comment>
<protein>
    <submittedName>
        <fullName evidence="1">Uncharacterized protein</fullName>
    </submittedName>
</protein>
<organism evidence="1 2">
    <name type="scientific">Camelus dromedarius</name>
    <name type="common">Dromedary</name>
    <name type="synonym">Arabian camel</name>
    <dbReference type="NCBI Taxonomy" id="9838"/>
    <lineage>
        <taxon>Eukaryota</taxon>
        <taxon>Metazoa</taxon>
        <taxon>Chordata</taxon>
        <taxon>Craniata</taxon>
        <taxon>Vertebrata</taxon>
        <taxon>Euteleostomi</taxon>
        <taxon>Mammalia</taxon>
        <taxon>Eutheria</taxon>
        <taxon>Laurasiatheria</taxon>
        <taxon>Artiodactyla</taxon>
        <taxon>Tylopoda</taxon>
        <taxon>Camelidae</taxon>
        <taxon>Camelus</taxon>
    </lineage>
</organism>
<evidence type="ECO:0000313" key="1">
    <source>
        <dbReference type="EMBL" id="KAB1255202.1"/>
    </source>
</evidence>
<proteinExistence type="predicted"/>
<reference evidence="1 2" key="1">
    <citation type="journal article" date="2019" name="Mol. Ecol. Resour.">
        <title>Improving Illumina assemblies with Hi-C and long reads: an example with the North African dromedary.</title>
        <authorList>
            <person name="Elbers J.P."/>
            <person name="Rogers M.F."/>
            <person name="Perelman P.L."/>
            <person name="Proskuryakova A.A."/>
            <person name="Serdyukova N.A."/>
            <person name="Johnson W.E."/>
            <person name="Horin P."/>
            <person name="Corander J."/>
            <person name="Murphy D."/>
            <person name="Burger P.A."/>
        </authorList>
    </citation>
    <scope>NUCLEOTIDE SEQUENCE [LARGE SCALE GENOMIC DNA]</scope>
    <source>
        <strain evidence="1">Drom800</strain>
        <tissue evidence="1">Blood</tissue>
    </source>
</reference>
<keyword evidence="2" id="KW-1185">Reference proteome</keyword>
<dbReference type="Proteomes" id="UP000299084">
    <property type="component" value="Unassembled WGS sequence"/>
</dbReference>
<accession>A0A5N4C8G7</accession>
<gene>
    <name evidence="1" type="ORF">Cadr_000027808</name>
</gene>
<dbReference type="EMBL" id="JWIN03000032">
    <property type="protein sequence ID" value="KAB1255202.1"/>
    <property type="molecule type" value="Genomic_DNA"/>
</dbReference>
<name>A0A5N4C8G7_CAMDR</name>
<dbReference type="AlphaFoldDB" id="A0A5N4C8G7"/>
<evidence type="ECO:0000313" key="2">
    <source>
        <dbReference type="Proteomes" id="UP000299084"/>
    </source>
</evidence>
<sequence>MSTCLTPGPMWPHSPWPTPGWAGCQDAELEGPPRAPRHCMVDCETRGLCICPQFAEMVWDPRAGCWSEDDVCGDTDQARSAPATVSPESRRQSLFLGPVFLCRVTLRVRVPLWGACVCVCPCPPTLVLWFWQRLAVHFQPQRCLMCVWSQNVLTEDSSQLWSTYKGKPAIATGLEGGSLWKAALGRFSLNALSLKTLVAVAKATACRRNVLDPTTCATLGCVGPSEPYSNKSTHRVPGESHGMVVPGYDGRQHRIWFCGGADTFPRPPPG</sequence>